<dbReference type="PANTHER" id="PTHR22605">
    <property type="entry name" value="RZ-TYPE DOMAIN-CONTAINING PROTEIN"/>
    <property type="match status" value="1"/>
</dbReference>
<name>A0A6J8EIR5_MYTCO</name>
<dbReference type="EMBL" id="CACVKT020009053">
    <property type="protein sequence ID" value="CAC5419826.1"/>
    <property type="molecule type" value="Genomic_DNA"/>
</dbReference>
<dbReference type="GO" id="GO:0016887">
    <property type="term" value="F:ATP hydrolysis activity"/>
    <property type="evidence" value="ECO:0007669"/>
    <property type="project" value="InterPro"/>
</dbReference>
<keyword evidence="2" id="KW-1185">Reference proteome</keyword>
<dbReference type="OrthoDB" id="6142015at2759"/>
<evidence type="ECO:0000313" key="1">
    <source>
        <dbReference type="EMBL" id="CAC5419826.1"/>
    </source>
</evidence>
<evidence type="ECO:0000313" key="2">
    <source>
        <dbReference type="Proteomes" id="UP000507470"/>
    </source>
</evidence>
<gene>
    <name evidence="1" type="ORF">MCOR_52117</name>
</gene>
<protein>
    <submittedName>
        <fullName evidence="1">RNF213</fullName>
        <ecNumber evidence="1">2.3.2.27</ecNumber>
    </submittedName>
</protein>
<dbReference type="Proteomes" id="UP000507470">
    <property type="component" value="Unassembled WGS sequence"/>
</dbReference>
<dbReference type="PANTHER" id="PTHR22605:SF16">
    <property type="entry name" value="E3 UBIQUITIN-PROTEIN LIGASE RNF213"/>
    <property type="match status" value="1"/>
</dbReference>
<dbReference type="GO" id="GO:0061630">
    <property type="term" value="F:ubiquitin protein ligase activity"/>
    <property type="evidence" value="ECO:0007669"/>
    <property type="project" value="UniProtKB-EC"/>
</dbReference>
<reference evidence="1 2" key="1">
    <citation type="submission" date="2020-06" db="EMBL/GenBank/DDBJ databases">
        <authorList>
            <person name="Li R."/>
            <person name="Bekaert M."/>
        </authorList>
    </citation>
    <scope>NUCLEOTIDE SEQUENCE [LARGE SCALE GENOMIC DNA]</scope>
    <source>
        <strain evidence="2">wild</strain>
    </source>
</reference>
<proteinExistence type="predicted"/>
<accession>A0A6J8EIR5</accession>
<sequence>MVEIEKLNTRQLDAEARTLCLLAAVTITHIVVEYQINLQPLEKRLLCELLLPRPDFESKVSQDVENLDSLLPRKKGKITESVLQFTRDIARFTLDPSWMCCVPIIHFMGKYSKPFEDGPTKINHDDDNPVWWGISKYADDVDYFKGKSQWDRQPDDIVKKLTPYFEVDYLLPRTILASLKLEVLHAVVTTHSIPPDISLASTIFYLKKYNADKGLVRKLTLHMSKQCYSERLDVSIAGLVKAYRTYRIAADLLTQSLKLEITNKAFHLPATEVFLTTLDTFDKIQEELDPKRNEYAKLNLVKDGHLTIFDKLRNMLVDWLVKEPFKGHELQFLELWNEALKVKIPSGRIKGVYIKHLADSLRTILQKMGSEEELIEIYCDHSDSFEGVVQEILSKVALNAVGKCKDFKFRNIKDERCNMRLGELLSSVFEMSWDVKNLENSHQALDHAVTWGPFPTYMALYCSIPDALSVYCQGLLKKFVDIIHDYIQQLLTGNIVIQDLINLSNKHDNLQKVLIAMKIENTENFMMTINVRMKEYDAFKTAVQIIQEFVYYSKQCKADTSIMETKLRVFSNPDMVPLSQLVKTVMLEDFEKDIEHYHPMVTVFELSSEDLAILPKIPAYCKGFLFLKIWEKKGIELERKNGKLLPLNEVFLKVWKPSLELWQNLCIQLKTGDMLFSEFEKWFREIGGNFAELKKEFLHIESFDNGENTNWIKERLFQIENHRNLKSCLYGAEAIMEVVTVYELKGDFTQIQDIIGLTGGADTSMSKLDDNLLATCSILGKVTKERAECLKAFIKCKPLVDWLKESMPAGLKELKVFVDLASISAGELPYEIAKVNCLHSATTGYAPLIFNLQQKCDTELFLEKCEEVWNELESNPKLPEKLSRTTKQLEWLQSVKKSHGSVEVTSLAQTEAINGKGIFQIGNLMKTGSLKCPELSDVIELYVPKEEGSEGEKKHYRYEQLHDLKSRLMLVAGKAERGKDDVDRFMWILDSVERLGRFYSKLVTEGCVLFSYWHVKFLCDRECKACAFINFGSEGDRQILKGRVDEANKDVSDIIPQLARFLEQCHNKWLEYIDHTRDKYYCLNNFTIDQMVILQQELVKLGSDKEPSALIYPLLSAVKQGCTKDDLVKAMTAAKSDIDNVKEERKPEMETTDSDEIVVDEEPEDVKVQKFIEEMASAGYSPVIAREALKHVESDNIDEGLVWCMTNEDDFKPEELIIDDTEREEVRQHEVFTGWIKTDQSLASVTKGLVHDLGGAARENAVEKLIKTLEELWKNFLMSVSSSVSDYLSVEHLGMILNRLAEQGEIYNTVLSVYSHEVDRPLPQSDEVLLCTPYTTLDMLETFWRRALFADNSKKSIALSMLICLIMMSVIRERNL</sequence>
<dbReference type="InterPro" id="IPR031248">
    <property type="entry name" value="RNF213"/>
</dbReference>
<dbReference type="EC" id="2.3.2.27" evidence="1"/>
<organism evidence="1 2">
    <name type="scientific">Mytilus coruscus</name>
    <name type="common">Sea mussel</name>
    <dbReference type="NCBI Taxonomy" id="42192"/>
    <lineage>
        <taxon>Eukaryota</taxon>
        <taxon>Metazoa</taxon>
        <taxon>Spiralia</taxon>
        <taxon>Lophotrochozoa</taxon>
        <taxon>Mollusca</taxon>
        <taxon>Bivalvia</taxon>
        <taxon>Autobranchia</taxon>
        <taxon>Pteriomorphia</taxon>
        <taxon>Mytilida</taxon>
        <taxon>Mytiloidea</taxon>
        <taxon>Mytilidae</taxon>
        <taxon>Mytilinae</taxon>
        <taxon>Mytilus</taxon>
    </lineage>
</organism>
<keyword evidence="1" id="KW-0012">Acyltransferase</keyword>
<keyword evidence="1" id="KW-0808">Transferase</keyword>